<feature type="domain" description="SPFH" evidence="1">
    <location>
        <begin position="26"/>
        <end position="232"/>
    </location>
</feature>
<dbReference type="PANTHER" id="PTHR37826:SF2">
    <property type="entry name" value="ZINC-RIBBON DOMAIN-CONTAINING PROTEIN"/>
    <property type="match status" value="1"/>
</dbReference>
<dbReference type="GO" id="GO:0006508">
    <property type="term" value="P:proteolysis"/>
    <property type="evidence" value="ECO:0007669"/>
    <property type="project" value="UniProtKB-KW"/>
</dbReference>
<name>A0A4R6IGQ1_9SPHI</name>
<dbReference type="OrthoDB" id="9764015at2"/>
<evidence type="ECO:0000313" key="3">
    <source>
        <dbReference type="Proteomes" id="UP000295499"/>
    </source>
</evidence>
<dbReference type="CDD" id="cd03408">
    <property type="entry name" value="SPFH_like_u1"/>
    <property type="match status" value="1"/>
</dbReference>
<gene>
    <name evidence="2" type="ORF">CLV32_2447</name>
</gene>
<dbReference type="GO" id="GO:0008233">
    <property type="term" value="F:peptidase activity"/>
    <property type="evidence" value="ECO:0007669"/>
    <property type="project" value="UniProtKB-KW"/>
</dbReference>
<comment type="caution">
    <text evidence="2">The sequence shown here is derived from an EMBL/GenBank/DDBJ whole genome shotgun (WGS) entry which is preliminary data.</text>
</comment>
<dbReference type="InterPro" id="IPR036013">
    <property type="entry name" value="Band_7/SPFH_dom_sf"/>
</dbReference>
<keyword evidence="3" id="KW-1185">Reference proteome</keyword>
<dbReference type="EMBL" id="SNWM01000003">
    <property type="protein sequence ID" value="TDO21342.1"/>
    <property type="molecule type" value="Genomic_DNA"/>
</dbReference>
<proteinExistence type="predicted"/>
<keyword evidence="2" id="KW-0645">Protease</keyword>
<dbReference type="InterPro" id="IPR033880">
    <property type="entry name" value="SPFH_YdjI"/>
</dbReference>
<reference evidence="2 3" key="1">
    <citation type="submission" date="2019-03" db="EMBL/GenBank/DDBJ databases">
        <title>Genomic Encyclopedia of Archaeal and Bacterial Type Strains, Phase II (KMG-II): from individual species to whole genera.</title>
        <authorList>
            <person name="Goeker M."/>
        </authorList>
    </citation>
    <scope>NUCLEOTIDE SEQUENCE [LARGE SCALE GENOMIC DNA]</scope>
    <source>
        <strain evidence="2 3">DSM 19034</strain>
    </source>
</reference>
<evidence type="ECO:0000259" key="1">
    <source>
        <dbReference type="Pfam" id="PF13421"/>
    </source>
</evidence>
<organism evidence="2 3">
    <name type="scientific">Pedobacter duraquae</name>
    <dbReference type="NCBI Taxonomy" id="425511"/>
    <lineage>
        <taxon>Bacteria</taxon>
        <taxon>Pseudomonadati</taxon>
        <taxon>Bacteroidota</taxon>
        <taxon>Sphingobacteriia</taxon>
        <taxon>Sphingobacteriales</taxon>
        <taxon>Sphingobacteriaceae</taxon>
        <taxon>Pedobacter</taxon>
    </lineage>
</organism>
<dbReference type="SUPFAM" id="SSF117892">
    <property type="entry name" value="Band 7/SPFH domain"/>
    <property type="match status" value="1"/>
</dbReference>
<dbReference type="RefSeq" id="WP_133555772.1">
    <property type="nucleotide sequence ID" value="NZ_SNWM01000003.1"/>
</dbReference>
<dbReference type="AlphaFoldDB" id="A0A4R6IGQ1"/>
<dbReference type="Proteomes" id="UP000295499">
    <property type="component" value="Unassembled WGS sequence"/>
</dbReference>
<keyword evidence="2" id="KW-0378">Hydrolase</keyword>
<protein>
    <submittedName>
        <fullName evidence="2">Membrane protease subunit (Stomatin/prohibitin family)</fullName>
    </submittedName>
</protein>
<accession>A0A4R6IGQ1</accession>
<dbReference type="Pfam" id="PF13421">
    <property type="entry name" value="Band_7_1"/>
    <property type="match status" value="1"/>
</dbReference>
<dbReference type="PANTHER" id="PTHR37826">
    <property type="entry name" value="FLOTILLIN BAND_7_5 DOMAIN PROTEIN"/>
    <property type="match status" value="1"/>
</dbReference>
<sequence length="333" mass="37302">MGIGNFFRNQLSQVIEWKDQQPDLLVWKFPSENDELKNAGKLILSPGQGAILVYEGKVTDHLNEAGIYNLETDNHPFITTLLKLRTFFESEHKLKIWFYRTAENVNQGWGTSQSIKYIDPVYKIPVELGANGSFSFRIADLEHLFSNVIGSKHVYTVQEARDLLQSRFPQQLTSVLAQNRISYQQIDAELPALSGHIQEQLKPELATLGFELTDFQLNGTVFDAGTKSRIDKIADITAEAMAAGEGGLTYVELEKLKALRDAARNEGGLAGAGLQLGVGMDLGKTFNTAKDEQLNADTSDPVAKLKQLKLLLDEQIITQEEFDMKKKEWLNKL</sequence>
<evidence type="ECO:0000313" key="2">
    <source>
        <dbReference type="EMBL" id="TDO21342.1"/>
    </source>
</evidence>